<dbReference type="SUPFAM" id="SSF53187">
    <property type="entry name" value="Zn-dependent exopeptidases"/>
    <property type="match status" value="1"/>
</dbReference>
<dbReference type="InterPro" id="IPR050072">
    <property type="entry name" value="Peptidase_M20A"/>
</dbReference>
<dbReference type="Pfam" id="PF07687">
    <property type="entry name" value="M20_dimer"/>
    <property type="match status" value="1"/>
</dbReference>
<evidence type="ECO:0000259" key="4">
    <source>
        <dbReference type="Pfam" id="PF07687"/>
    </source>
</evidence>
<dbReference type="AlphaFoldDB" id="V8CER7"/>
<keyword evidence="1" id="KW-0479">Metal-binding</keyword>
<organism evidence="5 6">
    <name type="scientific">Helicobacter macacae MIT 99-5501</name>
    <dbReference type="NCBI Taxonomy" id="1357400"/>
    <lineage>
        <taxon>Bacteria</taxon>
        <taxon>Pseudomonadati</taxon>
        <taxon>Campylobacterota</taxon>
        <taxon>Epsilonproteobacteria</taxon>
        <taxon>Campylobacterales</taxon>
        <taxon>Helicobacteraceae</taxon>
        <taxon>Helicobacter</taxon>
    </lineage>
</organism>
<dbReference type="PANTHER" id="PTHR43808">
    <property type="entry name" value="ACETYLORNITHINE DEACETYLASE"/>
    <property type="match status" value="1"/>
</dbReference>
<name>V8CER7_9HELI</name>
<accession>V8CER7</accession>
<dbReference type="EMBL" id="AZJI01000001">
    <property type="protein sequence ID" value="ETD25231.1"/>
    <property type="molecule type" value="Genomic_DNA"/>
</dbReference>
<dbReference type="GO" id="GO:0046872">
    <property type="term" value="F:metal ion binding"/>
    <property type="evidence" value="ECO:0007669"/>
    <property type="project" value="UniProtKB-KW"/>
</dbReference>
<reference evidence="5 6" key="1">
    <citation type="journal article" date="2014" name="Genome Announc.">
        <title>Draft genome sequences of six enterohepatic helicobacter species isolated from humans and one from rhesus macaques.</title>
        <authorList>
            <person name="Shen Z."/>
            <person name="Sheh A."/>
            <person name="Young S.K."/>
            <person name="Abouelliel A."/>
            <person name="Ward D.V."/>
            <person name="Earl A.M."/>
            <person name="Fox J.G."/>
        </authorList>
    </citation>
    <scope>NUCLEOTIDE SEQUENCE [LARGE SCALE GENOMIC DNA]</scope>
    <source>
        <strain evidence="5 6">MIT 99-5501</strain>
    </source>
</reference>
<dbReference type="InterPro" id="IPR002933">
    <property type="entry name" value="Peptidase_M20"/>
</dbReference>
<evidence type="ECO:0000256" key="3">
    <source>
        <dbReference type="ARBA" id="ARBA00023285"/>
    </source>
</evidence>
<proteinExistence type="predicted"/>
<dbReference type="SUPFAM" id="SSF55031">
    <property type="entry name" value="Bacterial exopeptidase dimerisation domain"/>
    <property type="match status" value="1"/>
</dbReference>
<dbReference type="Gene3D" id="3.40.630.10">
    <property type="entry name" value="Zn peptidases"/>
    <property type="match status" value="2"/>
</dbReference>
<dbReference type="Proteomes" id="UP000018731">
    <property type="component" value="Unassembled WGS sequence"/>
</dbReference>
<dbReference type="MEROPS" id="M20.A21"/>
<dbReference type="NCBIfam" id="NF009557">
    <property type="entry name" value="PRK13009.1"/>
    <property type="match status" value="1"/>
</dbReference>
<dbReference type="eggNOG" id="COG0624">
    <property type="taxonomic scope" value="Bacteria"/>
</dbReference>
<dbReference type="InterPro" id="IPR036264">
    <property type="entry name" value="Bact_exopeptidase_dim_dom"/>
</dbReference>
<dbReference type="GO" id="GO:0006526">
    <property type="term" value="P:L-arginine biosynthetic process"/>
    <property type="evidence" value="ECO:0007669"/>
    <property type="project" value="TreeGrafter"/>
</dbReference>
<gene>
    <name evidence="5" type="ORF">HMPREF2086_00566</name>
</gene>
<dbReference type="GO" id="GO:0008777">
    <property type="term" value="F:acetylornithine deacetylase activity"/>
    <property type="evidence" value="ECO:0007669"/>
    <property type="project" value="TreeGrafter"/>
</dbReference>
<protein>
    <submittedName>
        <fullName evidence="5">Succinyl-diaminopimelate desuccinylase</fullName>
    </submittedName>
</protein>
<keyword evidence="6" id="KW-1185">Reference proteome</keyword>
<dbReference type="InterPro" id="IPR011650">
    <property type="entry name" value="Peptidase_M20_dimer"/>
</dbReference>
<dbReference type="PATRIC" id="fig|1357400.3.peg.783"/>
<dbReference type="PANTHER" id="PTHR43808:SF31">
    <property type="entry name" value="N-ACETYL-L-CITRULLINE DEACETYLASE"/>
    <property type="match status" value="1"/>
</dbReference>
<sequence length="455" mass="49178">MPPKNQSDCKNIPQKSCQKDFQQSCIELLCELIKKPSITPQECGIYQIIESKLDEVGGFRFLRFDKGGVKNLFAYKVLEKKSSAKSSGDLSADSNINLSAKSSTISSDSIRHFCFMGHIDVVPAGGNWSVEPFGAAVREGKIYGRGAQDMKAGVAAFVSAVVDFAREIEASKIKARGVGEASKAMEASEAKSQNDLPILSILLTSDEEGEGIYGTRYALSELQKLDLLPTHAIVAEPTCDEEFGDMIKVGRRGSINGSLKIIGKQGHAAYPQKCLNPIEALSVALPLIAGVKLDEGNEYFSPSTLVATDIRGGLEVCNVTPSDVTLRFNLRNSTLFGLGDLEVHFGRIVEMIEHKVEGVKCELTLSQSSKPFLSNANSTLIKSLAKSVEKITHITPTLGTGGGTSDARFAKEFGIEVAEFGVKNDKIHSVDECVEIAQVVGLYEVFLDFLKNEIA</sequence>
<dbReference type="RefSeq" id="WP_023927296.1">
    <property type="nucleotide sequence ID" value="NZ_KI669454.1"/>
</dbReference>
<feature type="domain" description="Peptidase M20 dimerisation" evidence="4">
    <location>
        <begin position="249"/>
        <end position="334"/>
    </location>
</feature>
<evidence type="ECO:0000313" key="6">
    <source>
        <dbReference type="Proteomes" id="UP000018731"/>
    </source>
</evidence>
<evidence type="ECO:0000256" key="2">
    <source>
        <dbReference type="ARBA" id="ARBA00022801"/>
    </source>
</evidence>
<dbReference type="OrthoDB" id="5486471at2"/>
<evidence type="ECO:0000313" key="5">
    <source>
        <dbReference type="EMBL" id="ETD25231.1"/>
    </source>
</evidence>
<dbReference type="Pfam" id="PF01546">
    <property type="entry name" value="Peptidase_M20"/>
    <property type="match status" value="2"/>
</dbReference>
<dbReference type="HOGENOM" id="CLU_021802_4_0_7"/>
<comment type="caution">
    <text evidence="5">The sequence shown here is derived from an EMBL/GenBank/DDBJ whole genome shotgun (WGS) entry which is preliminary data.</text>
</comment>
<dbReference type="STRING" id="1357400.HMPREF2086_00566"/>
<keyword evidence="2" id="KW-0378">Hydrolase</keyword>
<keyword evidence="3" id="KW-0170">Cobalt</keyword>
<evidence type="ECO:0000256" key="1">
    <source>
        <dbReference type="ARBA" id="ARBA00022723"/>
    </source>
</evidence>